<gene>
    <name evidence="10" type="ORF">QEZ52_09760</name>
</gene>
<evidence type="ECO:0000313" key="10">
    <source>
        <dbReference type="EMBL" id="WZK90812.1"/>
    </source>
</evidence>
<evidence type="ECO:0000259" key="9">
    <source>
        <dbReference type="Pfam" id="PF07885"/>
    </source>
</evidence>
<dbReference type="EMBL" id="CP123584">
    <property type="protein sequence ID" value="WZK90812.1"/>
    <property type="molecule type" value="Genomic_DNA"/>
</dbReference>
<evidence type="ECO:0000256" key="4">
    <source>
        <dbReference type="ARBA" id="ARBA00022989"/>
    </source>
</evidence>
<keyword evidence="7" id="KW-0407">Ion channel</keyword>
<dbReference type="SUPFAM" id="SSF81324">
    <property type="entry name" value="Voltage-gated potassium channels"/>
    <property type="match status" value="1"/>
</dbReference>
<keyword evidence="6 8" id="KW-0472">Membrane</keyword>
<dbReference type="PRINTS" id="PR01463">
    <property type="entry name" value="EAGCHANLFMLY"/>
</dbReference>
<dbReference type="PRINTS" id="PR00169">
    <property type="entry name" value="KCHANNEL"/>
</dbReference>
<dbReference type="Gene3D" id="1.20.120.350">
    <property type="entry name" value="Voltage-gated potassium channels. Chain C"/>
    <property type="match status" value="1"/>
</dbReference>
<evidence type="ECO:0000256" key="5">
    <source>
        <dbReference type="ARBA" id="ARBA00023065"/>
    </source>
</evidence>
<feature type="transmembrane region" description="Helical" evidence="8">
    <location>
        <begin position="25"/>
        <end position="46"/>
    </location>
</feature>
<keyword evidence="3 8" id="KW-0812">Transmembrane</keyword>
<feature type="transmembrane region" description="Helical" evidence="8">
    <location>
        <begin position="198"/>
        <end position="219"/>
    </location>
</feature>
<dbReference type="Pfam" id="PF07885">
    <property type="entry name" value="Ion_trans_2"/>
    <property type="match status" value="1"/>
</dbReference>
<evidence type="ECO:0000256" key="3">
    <source>
        <dbReference type="ARBA" id="ARBA00022692"/>
    </source>
</evidence>
<keyword evidence="4 8" id="KW-1133">Transmembrane helix</keyword>
<evidence type="ECO:0000313" key="11">
    <source>
        <dbReference type="Proteomes" id="UP001623232"/>
    </source>
</evidence>
<feature type="domain" description="Potassium channel" evidence="9">
    <location>
        <begin position="146"/>
        <end position="219"/>
    </location>
</feature>
<feature type="transmembrane region" description="Helical" evidence="8">
    <location>
        <begin position="82"/>
        <end position="100"/>
    </location>
</feature>
<keyword evidence="11" id="KW-1185">Reference proteome</keyword>
<sequence length="258" mass="28799">MTENFKTKVTRLYTGSGQTSKRFRFALITFDAVTIIFFIITAALPANPLWEAIVALCGVVIVLDFAARLWIAPDRKVFLRQVYTIADLIVIASLVISPLVEENIAFLRILRGLRLIHSYHLMHDLRQTSPFFNKHEDAVVAGVNLFVFVFFTTSVVHAIYSKEDAGVEGYVDALYFTVTTLTTTGYGDITPQSTGARLLTVMIMIVGVSLFVQLARAMIQPTKVKYKCKSCGLFKHDQDAVHCKHCGTLLQIETEGLT</sequence>
<dbReference type="InterPro" id="IPR013099">
    <property type="entry name" value="K_chnl_dom"/>
</dbReference>
<proteinExistence type="predicted"/>
<comment type="subcellular location">
    <subcellularLocation>
        <location evidence="1">Membrane</location>
        <topology evidence="1">Multi-pass membrane protein</topology>
    </subcellularLocation>
</comment>
<dbReference type="PANTHER" id="PTHR11537:SF254">
    <property type="entry name" value="POTASSIUM VOLTAGE-GATED CHANNEL PROTEIN SHAB"/>
    <property type="match status" value="1"/>
</dbReference>
<dbReference type="InterPro" id="IPR003938">
    <property type="entry name" value="K_chnl_volt-dep_EAG/ELK/ERG"/>
</dbReference>
<feature type="transmembrane region" description="Helical" evidence="8">
    <location>
        <begin position="167"/>
        <end position="186"/>
    </location>
</feature>
<evidence type="ECO:0000256" key="8">
    <source>
        <dbReference type="SAM" id="Phobius"/>
    </source>
</evidence>
<name>A0ABZ2XZT9_9RHOB</name>
<evidence type="ECO:0000256" key="6">
    <source>
        <dbReference type="ARBA" id="ARBA00023136"/>
    </source>
</evidence>
<evidence type="ECO:0000256" key="2">
    <source>
        <dbReference type="ARBA" id="ARBA00022448"/>
    </source>
</evidence>
<dbReference type="Proteomes" id="UP001623232">
    <property type="component" value="Chromosome"/>
</dbReference>
<accession>A0ABZ2XZT9</accession>
<keyword evidence="5" id="KW-0406">Ion transport</keyword>
<dbReference type="InterPro" id="IPR028325">
    <property type="entry name" value="VG_K_chnl"/>
</dbReference>
<dbReference type="PANTHER" id="PTHR11537">
    <property type="entry name" value="VOLTAGE-GATED POTASSIUM CHANNEL"/>
    <property type="match status" value="1"/>
</dbReference>
<organism evidence="10 11">
    <name type="scientific">Aliisedimentitalea scapharcae</name>
    <dbReference type="NCBI Taxonomy" id="1524259"/>
    <lineage>
        <taxon>Bacteria</taxon>
        <taxon>Pseudomonadati</taxon>
        <taxon>Pseudomonadota</taxon>
        <taxon>Alphaproteobacteria</taxon>
        <taxon>Rhodobacterales</taxon>
        <taxon>Roseobacteraceae</taxon>
        <taxon>Aliisedimentitalea</taxon>
    </lineage>
</organism>
<evidence type="ECO:0000256" key="1">
    <source>
        <dbReference type="ARBA" id="ARBA00004141"/>
    </source>
</evidence>
<feature type="transmembrane region" description="Helical" evidence="8">
    <location>
        <begin position="52"/>
        <end position="70"/>
    </location>
</feature>
<dbReference type="Gene3D" id="1.10.287.70">
    <property type="match status" value="1"/>
</dbReference>
<reference evidence="10 11" key="1">
    <citation type="submission" date="2023-04" db="EMBL/GenBank/DDBJ databases">
        <title>Complete genome sequence of Alisedimentitalea scapharcae.</title>
        <authorList>
            <person name="Rong J.-C."/>
            <person name="Yi M.-L."/>
            <person name="Zhao Q."/>
        </authorList>
    </citation>
    <scope>NUCLEOTIDE SEQUENCE [LARGE SCALE GENOMIC DNA]</scope>
    <source>
        <strain evidence="10 11">KCTC 42119</strain>
    </source>
</reference>
<evidence type="ECO:0000256" key="7">
    <source>
        <dbReference type="ARBA" id="ARBA00023303"/>
    </source>
</evidence>
<dbReference type="InterPro" id="IPR027359">
    <property type="entry name" value="Volt_channel_dom_sf"/>
</dbReference>
<protein>
    <submittedName>
        <fullName evidence="10">Ion channel</fullName>
    </submittedName>
</protein>
<dbReference type="RefSeq" id="WP_406649901.1">
    <property type="nucleotide sequence ID" value="NZ_CP123584.1"/>
</dbReference>
<feature type="transmembrane region" description="Helical" evidence="8">
    <location>
        <begin position="138"/>
        <end position="160"/>
    </location>
</feature>
<keyword evidence="2" id="KW-0813">Transport</keyword>